<evidence type="ECO:0000313" key="2">
    <source>
        <dbReference type="EMBL" id="KAK3058473.1"/>
    </source>
</evidence>
<evidence type="ECO:0000256" key="1">
    <source>
        <dbReference type="SAM" id="MobiDB-lite"/>
    </source>
</evidence>
<feature type="compositionally biased region" description="Basic and acidic residues" evidence="1">
    <location>
        <begin position="268"/>
        <end position="278"/>
    </location>
</feature>
<organism evidence="2 3">
    <name type="scientific">Extremus antarcticus</name>
    <dbReference type="NCBI Taxonomy" id="702011"/>
    <lineage>
        <taxon>Eukaryota</taxon>
        <taxon>Fungi</taxon>
        <taxon>Dikarya</taxon>
        <taxon>Ascomycota</taxon>
        <taxon>Pezizomycotina</taxon>
        <taxon>Dothideomycetes</taxon>
        <taxon>Dothideomycetidae</taxon>
        <taxon>Mycosphaerellales</taxon>
        <taxon>Extremaceae</taxon>
        <taxon>Extremus</taxon>
    </lineage>
</organism>
<feature type="region of interest" description="Disordered" evidence="1">
    <location>
        <begin position="259"/>
        <end position="287"/>
    </location>
</feature>
<sequence>MDDTPPSPFSRFPEELLVLILEDLHKSIHTTEDVRNQINPHLYGYHRPGIKDVKSLRLACRQYAYLPRLLLYLFEIVRIIPSLDRLGTDMSAVKPYFRRIILDTEPNVGEVNATNRHSDWADVVRQLPSSAGEFHIGCVGAPLFGTVFARLSAVETVITRLEVGYKLDAEDFAWITDGRLDRLGLSNLHTLVIFGSHPFGGCENDRPFEKQEKRTVKRGAMLKHNLRGPFFETSMGMYLSGVGEWDRLLQRVFADDYYSDDEDDQDDEARSLEQRYDAEEANNEAET</sequence>
<comment type="caution">
    <text evidence="2">The sequence shown here is derived from an EMBL/GenBank/DDBJ whole genome shotgun (WGS) entry which is preliminary data.</text>
</comment>
<protein>
    <submittedName>
        <fullName evidence="2">Uncharacterized protein</fullName>
    </submittedName>
</protein>
<gene>
    <name evidence="2" type="ORF">LTR09_000037</name>
</gene>
<name>A0AAJ0GJ15_9PEZI</name>
<accession>A0AAJ0GJ15</accession>
<reference evidence="2" key="1">
    <citation type="submission" date="2023-04" db="EMBL/GenBank/DDBJ databases">
        <title>Black Yeasts Isolated from many extreme environments.</title>
        <authorList>
            <person name="Coleine C."/>
            <person name="Stajich J.E."/>
            <person name="Selbmann L."/>
        </authorList>
    </citation>
    <scope>NUCLEOTIDE SEQUENCE</scope>
    <source>
        <strain evidence="2">CCFEE 5312</strain>
    </source>
</reference>
<keyword evidence="3" id="KW-1185">Reference proteome</keyword>
<proteinExistence type="predicted"/>
<dbReference type="EMBL" id="JAWDJX010000001">
    <property type="protein sequence ID" value="KAK3058473.1"/>
    <property type="molecule type" value="Genomic_DNA"/>
</dbReference>
<dbReference type="Proteomes" id="UP001271007">
    <property type="component" value="Unassembled WGS sequence"/>
</dbReference>
<evidence type="ECO:0000313" key="3">
    <source>
        <dbReference type="Proteomes" id="UP001271007"/>
    </source>
</evidence>
<dbReference type="AlphaFoldDB" id="A0AAJ0GJ15"/>